<dbReference type="InterPro" id="IPR033749">
    <property type="entry name" value="Polyprenyl_synt_CS"/>
</dbReference>
<keyword evidence="5" id="KW-0460">Magnesium</keyword>
<evidence type="ECO:0000256" key="4">
    <source>
        <dbReference type="ARBA" id="ARBA00022723"/>
    </source>
</evidence>
<evidence type="ECO:0000313" key="7">
    <source>
        <dbReference type="EMBL" id="QDV29047.1"/>
    </source>
</evidence>
<evidence type="ECO:0000256" key="3">
    <source>
        <dbReference type="ARBA" id="ARBA00022679"/>
    </source>
</evidence>
<reference evidence="7 8" key="1">
    <citation type="submission" date="2019-02" db="EMBL/GenBank/DDBJ databases">
        <title>Deep-cultivation of Planctomycetes and their phenomic and genomic characterization uncovers novel biology.</title>
        <authorList>
            <person name="Wiegand S."/>
            <person name="Jogler M."/>
            <person name="Boedeker C."/>
            <person name="Pinto D."/>
            <person name="Vollmers J."/>
            <person name="Rivas-Marin E."/>
            <person name="Kohn T."/>
            <person name="Peeters S.H."/>
            <person name="Heuer A."/>
            <person name="Rast P."/>
            <person name="Oberbeckmann S."/>
            <person name="Bunk B."/>
            <person name="Jeske O."/>
            <person name="Meyerdierks A."/>
            <person name="Storesund J.E."/>
            <person name="Kallscheuer N."/>
            <person name="Luecker S."/>
            <person name="Lage O.M."/>
            <person name="Pohl T."/>
            <person name="Merkel B.J."/>
            <person name="Hornburger P."/>
            <person name="Mueller R.-W."/>
            <person name="Bruemmer F."/>
            <person name="Labrenz M."/>
            <person name="Spormann A.M."/>
            <person name="Op den Camp H."/>
            <person name="Overmann J."/>
            <person name="Amann R."/>
            <person name="Jetten M.S.M."/>
            <person name="Mascher T."/>
            <person name="Medema M.H."/>
            <person name="Devos D.P."/>
            <person name="Kaster A.-K."/>
            <person name="Ovreas L."/>
            <person name="Rohde M."/>
            <person name="Galperin M.Y."/>
            <person name="Jogler C."/>
        </authorList>
    </citation>
    <scope>NUCLEOTIDE SEQUENCE [LARGE SCALE GENOMIC DNA]</scope>
    <source>
        <strain evidence="7 8">Spb1</strain>
    </source>
</reference>
<dbReference type="PANTHER" id="PTHR12001:SF69">
    <property type="entry name" value="ALL TRANS-POLYPRENYL-DIPHOSPHATE SYNTHASE PDSS1"/>
    <property type="match status" value="1"/>
</dbReference>
<name>A0A518GKF5_9PLAN</name>
<gene>
    <name evidence="7" type="primary">ispB</name>
    <name evidence="7" type="ORF">Spb1_09150</name>
</gene>
<dbReference type="GO" id="GO:0046872">
    <property type="term" value="F:metal ion binding"/>
    <property type="evidence" value="ECO:0007669"/>
    <property type="project" value="UniProtKB-KW"/>
</dbReference>
<dbReference type="EC" id="2.5.1.90" evidence="7"/>
<dbReference type="InterPro" id="IPR008949">
    <property type="entry name" value="Isoprenoid_synthase_dom_sf"/>
</dbReference>
<accession>A0A518GKF5</accession>
<dbReference type="CDD" id="cd00685">
    <property type="entry name" value="Trans_IPPS_HT"/>
    <property type="match status" value="1"/>
</dbReference>
<dbReference type="InterPro" id="IPR000092">
    <property type="entry name" value="Polyprenyl_synt"/>
</dbReference>
<dbReference type="GO" id="GO:0008299">
    <property type="term" value="P:isoprenoid biosynthetic process"/>
    <property type="evidence" value="ECO:0007669"/>
    <property type="project" value="InterPro"/>
</dbReference>
<keyword evidence="8" id="KW-1185">Reference proteome</keyword>
<dbReference type="Proteomes" id="UP000315349">
    <property type="component" value="Chromosome"/>
</dbReference>
<dbReference type="SFLD" id="SFLDS00005">
    <property type="entry name" value="Isoprenoid_Synthase_Type_I"/>
    <property type="match status" value="1"/>
</dbReference>
<dbReference type="Gene3D" id="1.10.600.10">
    <property type="entry name" value="Farnesyl Diphosphate Synthase"/>
    <property type="match status" value="1"/>
</dbReference>
<evidence type="ECO:0000256" key="1">
    <source>
        <dbReference type="ARBA" id="ARBA00001946"/>
    </source>
</evidence>
<dbReference type="PROSITE" id="PS00723">
    <property type="entry name" value="POLYPRENYL_SYNTHASE_1"/>
    <property type="match status" value="1"/>
</dbReference>
<keyword evidence="3 6" id="KW-0808">Transferase</keyword>
<evidence type="ECO:0000256" key="5">
    <source>
        <dbReference type="ARBA" id="ARBA00022842"/>
    </source>
</evidence>
<dbReference type="KEGG" id="peh:Spb1_09150"/>
<evidence type="ECO:0000256" key="2">
    <source>
        <dbReference type="ARBA" id="ARBA00006706"/>
    </source>
</evidence>
<dbReference type="AlphaFoldDB" id="A0A518GKF5"/>
<proteinExistence type="inferred from homology"/>
<comment type="cofactor">
    <cofactor evidence="1">
        <name>Mg(2+)</name>
        <dbReference type="ChEBI" id="CHEBI:18420"/>
    </cofactor>
</comment>
<dbReference type="PANTHER" id="PTHR12001">
    <property type="entry name" value="GERANYLGERANYL PYROPHOSPHATE SYNTHASE"/>
    <property type="match status" value="1"/>
</dbReference>
<keyword evidence="4" id="KW-0479">Metal-binding</keyword>
<dbReference type="Pfam" id="PF00348">
    <property type="entry name" value="polyprenyl_synt"/>
    <property type="match status" value="1"/>
</dbReference>
<dbReference type="SUPFAM" id="SSF48576">
    <property type="entry name" value="Terpenoid synthases"/>
    <property type="match status" value="1"/>
</dbReference>
<sequence>MTMSKPPVLDQPIQGGSLLAALDSLLADDLAAVERILWNELESDQPCVKDILQHATRFRGKRLRPILVLLSARACGEVNETHRLLAAVVEMIHIATLVHDDVLDEASTRRHVATVNARWNNETSVLFGDYLFTHAFHLASELPTSHACRIIGRATNKVCEGELTQIHERGNLDLNEETYFKIINGKTAELTAVSAYLGAHYADQPVEVVNAVEAYGRKLGLAFQIADDLLDIVGVEKKTGKTLGSDLKKQKLTLPIIRLLATATPADAASIRDLLSHPEDETAGQLREYLHKSDALEYTSQTAHKLVEEACEHLNVLPASQARHWLCEIARFSVERSF</sequence>
<organism evidence="7 8">
    <name type="scientific">Planctopirus ephydatiae</name>
    <dbReference type="NCBI Taxonomy" id="2528019"/>
    <lineage>
        <taxon>Bacteria</taxon>
        <taxon>Pseudomonadati</taxon>
        <taxon>Planctomycetota</taxon>
        <taxon>Planctomycetia</taxon>
        <taxon>Planctomycetales</taxon>
        <taxon>Planctomycetaceae</taxon>
        <taxon>Planctopirus</taxon>
    </lineage>
</organism>
<evidence type="ECO:0000256" key="6">
    <source>
        <dbReference type="RuleBase" id="RU004466"/>
    </source>
</evidence>
<dbReference type="EMBL" id="CP036299">
    <property type="protein sequence ID" value="QDV29047.1"/>
    <property type="molecule type" value="Genomic_DNA"/>
</dbReference>
<dbReference type="PROSITE" id="PS00444">
    <property type="entry name" value="POLYPRENYL_SYNTHASE_2"/>
    <property type="match status" value="1"/>
</dbReference>
<dbReference type="RefSeq" id="WP_145296380.1">
    <property type="nucleotide sequence ID" value="NZ_CP036299.1"/>
</dbReference>
<protein>
    <submittedName>
        <fullName evidence="7">Octaprenyl-diphosphate synthase</fullName>
        <ecNumber evidence="7">2.5.1.90</ecNumber>
    </submittedName>
</protein>
<dbReference type="OrthoDB" id="9805316at2"/>
<dbReference type="GO" id="GO:0106350">
    <property type="term" value="F:all-trans-octaprenyl-diphosphate synthase activity"/>
    <property type="evidence" value="ECO:0007669"/>
    <property type="project" value="UniProtKB-EC"/>
</dbReference>
<evidence type="ECO:0000313" key="8">
    <source>
        <dbReference type="Proteomes" id="UP000315349"/>
    </source>
</evidence>
<comment type="similarity">
    <text evidence="2 6">Belongs to the FPP/GGPP synthase family.</text>
</comment>